<proteinExistence type="predicted"/>
<feature type="compositionally biased region" description="Polar residues" evidence="1">
    <location>
        <begin position="454"/>
        <end position="472"/>
    </location>
</feature>
<dbReference type="Gene3D" id="2.60.120.260">
    <property type="entry name" value="Galactose-binding domain-like"/>
    <property type="match status" value="2"/>
</dbReference>
<feature type="compositionally biased region" description="Polar residues" evidence="1">
    <location>
        <begin position="479"/>
        <end position="490"/>
    </location>
</feature>
<feature type="region of interest" description="Disordered" evidence="1">
    <location>
        <begin position="399"/>
        <end position="419"/>
    </location>
</feature>
<dbReference type="EMBL" id="JAFIQS010000006">
    <property type="protein sequence ID" value="KAG5168236.1"/>
    <property type="molecule type" value="Genomic_DNA"/>
</dbReference>
<comment type="caution">
    <text evidence="3">The sequence shown here is derived from an EMBL/GenBank/DDBJ whole genome shotgun (WGS) entry which is preliminary data.</text>
</comment>
<evidence type="ECO:0000313" key="3">
    <source>
        <dbReference type="EMBL" id="KAG5168236.1"/>
    </source>
</evidence>
<dbReference type="OrthoDB" id="2756615at2759"/>
<feature type="transmembrane region" description="Helical" evidence="2">
    <location>
        <begin position="337"/>
        <end position="358"/>
    </location>
</feature>
<protein>
    <recommendedName>
        <fullName evidence="4">Transmembrane protein</fullName>
    </recommendedName>
</protein>
<reference evidence="3" key="1">
    <citation type="submission" date="2021-02" db="EMBL/GenBank/DDBJ databases">
        <title>Psilocybe cubensis genome.</title>
        <authorList>
            <person name="Mckernan K.J."/>
            <person name="Crawford S."/>
            <person name="Trippe A."/>
            <person name="Kane L.T."/>
            <person name="Mclaughlin S."/>
        </authorList>
    </citation>
    <scope>NUCLEOTIDE SEQUENCE [LARGE SCALE GENOMIC DNA]</scope>
    <source>
        <strain evidence="3">MGC-MH-2018</strain>
    </source>
</reference>
<feature type="region of interest" description="Disordered" evidence="1">
    <location>
        <begin position="454"/>
        <end position="490"/>
    </location>
</feature>
<accession>A0A8H7XV43</accession>
<dbReference type="AlphaFoldDB" id="A0A8H7XV43"/>
<feature type="region of interest" description="Disordered" evidence="1">
    <location>
        <begin position="425"/>
        <end position="444"/>
    </location>
</feature>
<organism evidence="3">
    <name type="scientific">Psilocybe cubensis</name>
    <name type="common">Psychedelic mushroom</name>
    <name type="synonym">Stropharia cubensis</name>
    <dbReference type="NCBI Taxonomy" id="181762"/>
    <lineage>
        <taxon>Eukaryota</taxon>
        <taxon>Fungi</taxon>
        <taxon>Dikarya</taxon>
        <taxon>Basidiomycota</taxon>
        <taxon>Agaricomycotina</taxon>
        <taxon>Agaricomycetes</taxon>
        <taxon>Agaricomycetidae</taxon>
        <taxon>Agaricales</taxon>
        <taxon>Agaricineae</taxon>
        <taxon>Strophariaceae</taxon>
        <taxon>Psilocybe</taxon>
    </lineage>
</organism>
<gene>
    <name evidence="3" type="ORF">JR316_006831</name>
</gene>
<evidence type="ECO:0000256" key="1">
    <source>
        <dbReference type="SAM" id="MobiDB-lite"/>
    </source>
</evidence>
<keyword evidence="2" id="KW-0472">Membrane</keyword>
<sequence>MSTLKLVQILDDNAPDFKYSGGQWTLSTLVQWYQQTSNYPAFVTATQFGSFSLTFQGTSIAFIGNTPPEPSSQTALVSIDGGAPSEITYPGTPPAYIQWYQSPTLSEGIHSITVSRIDGTAVDYALIEVGQDTPLSGKTIVVDDDDPAIQYAGSWIRDTDEFDAGSLPDGFPLRNGTHRTSKVGDTVTFRFFGTSYAVYGIFSWENLGLLSATYTLDGSSTAQSYPVTKSSPQFVKGDKEAVNLQYFSQDGLPPGEHLLIINVTQSQDVLYILDYITYTPSFSTLSTMPSLGNNTIISSGGSGISTLSALLSTSSTTSATGLPQRPAKGKTSHVGPIAGGIVGAVVVLAALAVTLLLIRRRQKKPARFGMHSDYSASVSAGQPVAPVHQAGDRQQLNGAISPFRHDTNPSPIGSAESPVGFKKKRFNSSAPISNTPPLPTSVVTSQTGTNIALSAIGSTEIDSTTPPSNRDSNPPAYDSVSTLRRSNLPP</sequence>
<name>A0A8H7XV43_PSICU</name>
<evidence type="ECO:0000256" key="2">
    <source>
        <dbReference type="SAM" id="Phobius"/>
    </source>
</evidence>
<evidence type="ECO:0008006" key="4">
    <source>
        <dbReference type="Google" id="ProtNLM"/>
    </source>
</evidence>
<keyword evidence="2" id="KW-1133">Transmembrane helix</keyword>
<keyword evidence="2" id="KW-0812">Transmembrane</keyword>